<comment type="caution">
    <text evidence="1">The sequence shown here is derived from an EMBL/GenBank/DDBJ whole genome shotgun (WGS) entry which is preliminary data.</text>
</comment>
<name>A0A101UZB1_9ACTN</name>
<reference evidence="1 2" key="1">
    <citation type="submission" date="2015-10" db="EMBL/GenBank/DDBJ databases">
        <title>Draft genome sequence of Streptomyces sp. RV15, isolated from a marine sponge.</title>
        <authorList>
            <person name="Ruckert C."/>
            <person name="Abdelmohsen U.R."/>
            <person name="Winkler A."/>
            <person name="Hentschel U."/>
            <person name="Kalinowski J."/>
            <person name="Kampfer P."/>
            <person name="Glaeser S."/>
        </authorList>
    </citation>
    <scope>NUCLEOTIDE SEQUENCE [LARGE SCALE GENOMIC DNA]</scope>
    <source>
        <strain evidence="1 2">RV15</strain>
    </source>
</reference>
<gene>
    <name evidence="1" type="ORF">AQJ91_18975</name>
</gene>
<dbReference type="AlphaFoldDB" id="A0A101UZB1"/>
<proteinExistence type="predicted"/>
<protein>
    <submittedName>
        <fullName evidence="1">Uncharacterized protein</fullName>
    </submittedName>
</protein>
<evidence type="ECO:0000313" key="1">
    <source>
        <dbReference type="EMBL" id="KUO19619.1"/>
    </source>
</evidence>
<keyword evidence="2" id="KW-1185">Reference proteome</keyword>
<evidence type="ECO:0000313" key="2">
    <source>
        <dbReference type="Proteomes" id="UP000053260"/>
    </source>
</evidence>
<dbReference type="Proteomes" id="UP000053260">
    <property type="component" value="Unassembled WGS sequence"/>
</dbReference>
<organism evidence="1 2">
    <name type="scientific">Streptomyces dysideae</name>
    <dbReference type="NCBI Taxonomy" id="909626"/>
    <lineage>
        <taxon>Bacteria</taxon>
        <taxon>Bacillati</taxon>
        <taxon>Actinomycetota</taxon>
        <taxon>Actinomycetes</taxon>
        <taxon>Kitasatosporales</taxon>
        <taxon>Streptomycetaceae</taxon>
        <taxon>Streptomyces</taxon>
    </lineage>
</organism>
<dbReference type="EMBL" id="LMXB01000049">
    <property type="protein sequence ID" value="KUO19619.1"/>
    <property type="molecule type" value="Genomic_DNA"/>
</dbReference>
<sequence>MAQKMTDTECRAFVCEGAQSDPCGYMGEERAQEFGARNGVLGELLVRVTIDRILADRNVVD</sequence>
<accession>A0A101UZB1</accession>